<evidence type="ECO:0000259" key="1">
    <source>
        <dbReference type="Pfam" id="PF25428"/>
    </source>
</evidence>
<evidence type="ECO:0000313" key="3">
    <source>
        <dbReference type="Proteomes" id="UP000734854"/>
    </source>
</evidence>
<proteinExistence type="predicted"/>
<dbReference type="PANTHER" id="PTHR37221">
    <property type="entry name" value="OS02G0582400 PROTEIN"/>
    <property type="match status" value="1"/>
</dbReference>
<keyword evidence="3" id="KW-1185">Reference proteome</keyword>
<dbReference type="InterPro" id="IPR057216">
    <property type="entry name" value="DUF7894"/>
</dbReference>
<dbReference type="AlphaFoldDB" id="A0A8J5ENA0"/>
<dbReference type="Pfam" id="PF25428">
    <property type="entry name" value="DUF7894"/>
    <property type="match status" value="1"/>
</dbReference>
<accession>A0A8J5ENA0</accession>
<feature type="domain" description="DUF7894" evidence="1">
    <location>
        <begin position="1"/>
        <end position="249"/>
    </location>
</feature>
<protein>
    <recommendedName>
        <fullName evidence="1">DUF7894 domain-containing protein</fullName>
    </recommendedName>
</protein>
<comment type="caution">
    <text evidence="2">The sequence shown here is derived from an EMBL/GenBank/DDBJ whole genome shotgun (WGS) entry which is preliminary data.</text>
</comment>
<name>A0A8J5ENA0_ZINOF</name>
<dbReference type="PANTHER" id="PTHR37221:SF1">
    <property type="entry name" value="OS02G0582400 PROTEIN"/>
    <property type="match status" value="1"/>
</dbReference>
<dbReference type="Proteomes" id="UP000734854">
    <property type="component" value="Unassembled WGS sequence"/>
</dbReference>
<dbReference type="EMBL" id="JACMSC010000021">
    <property type="protein sequence ID" value="KAG6469860.1"/>
    <property type="molecule type" value="Genomic_DNA"/>
</dbReference>
<reference evidence="2 3" key="1">
    <citation type="submission" date="2020-08" db="EMBL/GenBank/DDBJ databases">
        <title>Plant Genome Project.</title>
        <authorList>
            <person name="Zhang R.-G."/>
        </authorList>
    </citation>
    <scope>NUCLEOTIDE SEQUENCE [LARGE SCALE GENOMIC DNA]</scope>
    <source>
        <tissue evidence="2">Rhizome</tissue>
    </source>
</reference>
<gene>
    <name evidence="2" type="ORF">ZIOFF_070793</name>
</gene>
<sequence length="249" mass="27028">MRLAPSVIVLIPDVDGFGHAIADGFRSDPKSNLSRESSSFELSLEKYGFKDRKASGDLIQFVDPLGSPKASRLVLKIANFILVQSMKAKLLEYAGNPLLPQTLTSLPSQTTLVLPFVMKALKVNRGAMNKPSANEDFVIYTTEIGGTSELTKAMIDDTISVPPSLQIHCESLACLLLMARILNLPTVLLLASGPRHRNGQSSYPGLEVLEKLGGTVARHLGLVFSKDLIPQKNIEKSTSVGEPWRALYG</sequence>
<organism evidence="2 3">
    <name type="scientific">Zingiber officinale</name>
    <name type="common">Ginger</name>
    <name type="synonym">Amomum zingiber</name>
    <dbReference type="NCBI Taxonomy" id="94328"/>
    <lineage>
        <taxon>Eukaryota</taxon>
        <taxon>Viridiplantae</taxon>
        <taxon>Streptophyta</taxon>
        <taxon>Embryophyta</taxon>
        <taxon>Tracheophyta</taxon>
        <taxon>Spermatophyta</taxon>
        <taxon>Magnoliopsida</taxon>
        <taxon>Liliopsida</taxon>
        <taxon>Zingiberales</taxon>
        <taxon>Zingiberaceae</taxon>
        <taxon>Zingiber</taxon>
    </lineage>
</organism>
<evidence type="ECO:0000313" key="2">
    <source>
        <dbReference type="EMBL" id="KAG6469860.1"/>
    </source>
</evidence>